<dbReference type="PANTHER" id="PTHR12489">
    <property type="entry name" value="LIPOMA HMGIC FUSION PARTNER-LIKE PROTEIN"/>
    <property type="match status" value="1"/>
</dbReference>
<feature type="transmembrane region" description="Helical" evidence="5">
    <location>
        <begin position="61"/>
        <end position="89"/>
    </location>
</feature>
<dbReference type="GO" id="GO:0005886">
    <property type="term" value="C:plasma membrane"/>
    <property type="evidence" value="ECO:0007669"/>
    <property type="project" value="TreeGrafter"/>
</dbReference>
<evidence type="ECO:0000256" key="3">
    <source>
        <dbReference type="ARBA" id="ARBA00022989"/>
    </source>
</evidence>
<keyword evidence="7" id="KW-1185">Reference proteome</keyword>
<dbReference type="EnsemblMetazoa" id="SCAU010676-RA">
    <property type="protein sequence ID" value="SCAU010676-PA"/>
    <property type="gene ID" value="SCAU010676"/>
</dbReference>
<evidence type="ECO:0000313" key="7">
    <source>
        <dbReference type="Proteomes" id="UP000095300"/>
    </source>
</evidence>
<dbReference type="OrthoDB" id="5873721at2759"/>
<reference evidence="6" key="1">
    <citation type="submission" date="2020-05" db="UniProtKB">
        <authorList>
            <consortium name="EnsemblMetazoa"/>
        </authorList>
    </citation>
    <scope>IDENTIFICATION</scope>
    <source>
        <strain evidence="6">USDA</strain>
    </source>
</reference>
<accession>A0A1I8PSH8</accession>
<dbReference type="AlphaFoldDB" id="A0A1I8PSH8"/>
<keyword evidence="4 5" id="KW-0472">Membrane</keyword>
<dbReference type="STRING" id="35570.A0A1I8PSH8"/>
<sequence>MSRDIICSIKFSASEGVVYKWIGDPDNESAGRLGLWQMCQKDEIFDNCKRKWENILQVPTFSFQLATLFMAAAVALALLTICFLIFVIFMKSTRVFHICGWLQIISGM</sequence>
<evidence type="ECO:0000256" key="1">
    <source>
        <dbReference type="ARBA" id="ARBA00004141"/>
    </source>
</evidence>
<dbReference type="VEuPathDB" id="VectorBase:SCAU010676"/>
<name>A0A1I8PSH8_STOCA</name>
<dbReference type="Pfam" id="PF10242">
    <property type="entry name" value="L_HMGIC_fpl"/>
    <property type="match status" value="1"/>
</dbReference>
<protein>
    <submittedName>
        <fullName evidence="6">Uncharacterized protein</fullName>
    </submittedName>
</protein>
<dbReference type="PANTHER" id="PTHR12489:SF1">
    <property type="entry name" value="LP10272P"/>
    <property type="match status" value="1"/>
</dbReference>
<dbReference type="Gene3D" id="1.20.140.150">
    <property type="match status" value="1"/>
</dbReference>
<evidence type="ECO:0000256" key="2">
    <source>
        <dbReference type="ARBA" id="ARBA00022692"/>
    </source>
</evidence>
<keyword evidence="2 5" id="KW-0812">Transmembrane</keyword>
<dbReference type="InterPro" id="IPR019372">
    <property type="entry name" value="LHFPL"/>
</dbReference>
<evidence type="ECO:0000313" key="6">
    <source>
        <dbReference type="EnsemblMetazoa" id="SCAU010676-PA"/>
    </source>
</evidence>
<comment type="subcellular location">
    <subcellularLocation>
        <location evidence="1">Membrane</location>
        <topology evidence="1">Multi-pass membrane protein</topology>
    </subcellularLocation>
</comment>
<evidence type="ECO:0000256" key="5">
    <source>
        <dbReference type="SAM" id="Phobius"/>
    </source>
</evidence>
<evidence type="ECO:0000256" key="4">
    <source>
        <dbReference type="ARBA" id="ARBA00023136"/>
    </source>
</evidence>
<dbReference type="GO" id="GO:0007605">
    <property type="term" value="P:sensory perception of sound"/>
    <property type="evidence" value="ECO:0007669"/>
    <property type="project" value="TreeGrafter"/>
</dbReference>
<organism evidence="6 7">
    <name type="scientific">Stomoxys calcitrans</name>
    <name type="common">Stable fly</name>
    <name type="synonym">Conops calcitrans</name>
    <dbReference type="NCBI Taxonomy" id="35570"/>
    <lineage>
        <taxon>Eukaryota</taxon>
        <taxon>Metazoa</taxon>
        <taxon>Ecdysozoa</taxon>
        <taxon>Arthropoda</taxon>
        <taxon>Hexapoda</taxon>
        <taxon>Insecta</taxon>
        <taxon>Pterygota</taxon>
        <taxon>Neoptera</taxon>
        <taxon>Endopterygota</taxon>
        <taxon>Diptera</taxon>
        <taxon>Brachycera</taxon>
        <taxon>Muscomorpha</taxon>
        <taxon>Muscoidea</taxon>
        <taxon>Muscidae</taxon>
        <taxon>Stomoxys</taxon>
    </lineage>
</organism>
<gene>
    <name evidence="6" type="primary">106090955</name>
</gene>
<keyword evidence="3 5" id="KW-1133">Transmembrane helix</keyword>
<dbReference type="Proteomes" id="UP000095300">
    <property type="component" value="Unassembled WGS sequence"/>
</dbReference>
<proteinExistence type="predicted"/>